<feature type="compositionally biased region" description="Basic and acidic residues" evidence="7">
    <location>
        <begin position="410"/>
        <end position="437"/>
    </location>
</feature>
<dbReference type="PROSITE" id="PS50081">
    <property type="entry name" value="ZF_DAG_PE_2"/>
    <property type="match status" value="1"/>
</dbReference>
<keyword evidence="1" id="KW-0268">Exocytosis</keyword>
<feature type="region of interest" description="Disordered" evidence="7">
    <location>
        <begin position="884"/>
        <end position="938"/>
    </location>
</feature>
<dbReference type="CDD" id="cd04027">
    <property type="entry name" value="C2B_Munc13"/>
    <property type="match status" value="1"/>
</dbReference>
<dbReference type="SMART" id="SM00109">
    <property type="entry name" value="C1"/>
    <property type="match status" value="1"/>
</dbReference>
<feature type="compositionally biased region" description="Polar residues" evidence="7">
    <location>
        <begin position="98"/>
        <end position="108"/>
    </location>
</feature>
<dbReference type="GO" id="GO:0005509">
    <property type="term" value="F:calcium ion binding"/>
    <property type="evidence" value="ECO:0007669"/>
    <property type="project" value="InterPro"/>
</dbReference>
<dbReference type="Gene3D" id="1.20.58.1100">
    <property type="match status" value="1"/>
</dbReference>
<sequence>MFSKNRFNGQHGAGVSPKGGAKSKVHPPKKRAPNPRVALVIRGKIHRLLQGSADHHVPDSHLYYSGIEEDEARETHESRKERRSIYPKVSPRAEAYSPTVSNTKTHGVTSGPPCVGEVELNREGCIRIPCTLQHKRCRSPANIKRISFEEGLRDAPEQLRPPLHYAPVGPDVNGKKFVSTAGRNFASPRIRPKRPYSTGDCVDYNFSRPLPGTLLEEDEDKEEESSAIIEHILKELRGINKIQEEISDLRDYLTSVRGSVEEVSSCVDAVLLEIEGIRSSNKPGAHAGTWSGVGCKDGPSCRRRPASAYGSLGSAVPKSESNCFPQACNERHSIHRELLLSQPEDSTVSPIAESVDHRELEEPEEPEDTSEHSSDIPVGAIARKLSFGYLDRQDGQDCLSTSSLSSGHSSKSESDIERPSSSHGRKQERTRDGEEHWTNAVPTHSGPMESVWHRETAYIREHEGVSPLCCEGAGSWEQYSGATGYGTSGQCSNASSEHLSIHSGKHYNSPASSSSREEWQPRRRRPQNQSGIHGSADPSENSTVAYECAADLSYPQSSGYHSVDGHDAEAEESDFRHSADLSFTTTCQVETYLAYDESTAMTWTEPSCLTDASNQSLGNQFSHPGNADPQAGGFNVKRIGRAVLDFSSALRGALRKLEAPGAVNPEEETDFEISMPSELPTTQLPSKPFCYETQLVQTSDITQKGDVVGGDDIAFRESITSTVDTLDTFYVEPMLKEAINSLTLECTETYQHPFSDIVPPCPEELPVCPDMICSSAAKLPQPDGLTEKHAETLADVSLKEAQLSQCTTADSLSASVLADEPAAVEGQTDVPLPQQTSMDAPIVSEDKSEGEAAELSTEISQMDERRLKCLRSFQQILREKRETRRSLASVSTFSQDEFEQDGSQDGDQSRDQDGDLSKHPWAKPGGNTPFGIDSMPDLRKRRPIPLVSELAMSMLQSRKAGLAHTLATRTSLKDEELKNHVYKKTLQALIYPISCTTPHNFEVWTATTPTYCYECEGLLWGIARQGMRCAECGVKVHEKCQELLNADCLQRAAEKSSKTGAEDRTQHIIMAMKDRMKIRERNKPEIFEEIRKVFNVSKMVHTQNMKNIKQSVLDGTSKWSAKITINVVSAQGLQAKDRTGSSDPYVTIQVGKTKKRTKTIYGNLNPVWEEKFSFECHNSSDRIKLRVWDEDDDIKSRVKQRLKRESDDFLGQSIIEVRTLSGEMDVWYTLEKRTDKSAVSGAIRLQISVEIEGEEKVAPYHVQYMCLHENTFHFTTDVEGGGAVKIPAAQGDDAWKVYFDEVQQEIVDEFAMRYGVESIFQAMTQFSCLSSKYMLSGVPAVMSTLLANINAFYAHPTASTNVSAPARFAASNFGKDRFVKLLDQLHNSLRIDLSMYRNNFPASSKARLSDLKSTVDLLTSITFFRMKVLELQSPPRAANVVRDCVKACLNSTYEYIFNNCLELFNRQFQPAVQAPEPDKKKKKKKEKAEGFLKSSIWFLQFVLAWLAENEEVSMEFMHGALERDKREGFQQTSEHALFSSSVVDIFTQLNQSFEIIKKLDCPDPTVVAHYNRRFAKTITKVLLQYSALLAKSFPSYCEKEKIPCVLMNNIQQMRVLLEKMFESMGAKQLDTEAADILNDLQVKLSTVLDNFSTMFAKSFQPRINGCMRQMAEILYQMKGPPNHSTAEADADTMLRPLMEFLDGNLSIFADICEKTVLKRILKDLWKIVLSSLEKTIVLPQSNDSLGAQLLTAAKGLSNLKGGGEAKTLTPKQCIIIDASLESIKQYFHAGGNGLKKAFVEKSPELASLRYALSLYSQSTDALIKTFVTTQHSQVHDGMGIRITANEKIRPDRGSGVDKPIGEALLQIDMLLGKERKVNVKVIAVNDMKWQTSGMFRPFVDVSMVGPFLADKKRKFTTKSKNNSWTAKFNEAFQFVLGKESPDCYELQVTVKDYCFGRADRVVGVAVVQLRDVADRKSCVCWCPLGPRVHTDETGMTVMRILSQRPADEVAKEFVKLKSETRPAEEGR</sequence>
<dbReference type="GO" id="GO:0043195">
    <property type="term" value="C:terminal bouton"/>
    <property type="evidence" value="ECO:0007669"/>
    <property type="project" value="TreeGrafter"/>
</dbReference>
<dbReference type="GO" id="GO:0005516">
    <property type="term" value="F:calmodulin binding"/>
    <property type="evidence" value="ECO:0007669"/>
    <property type="project" value="TreeGrafter"/>
</dbReference>
<dbReference type="InterPro" id="IPR037302">
    <property type="entry name" value="Unc-13_C2B"/>
</dbReference>
<proteinExistence type="predicted"/>
<feature type="compositionally biased region" description="Polar residues" evidence="7">
    <location>
        <begin position="488"/>
        <end position="498"/>
    </location>
</feature>
<dbReference type="InterPro" id="IPR002219">
    <property type="entry name" value="PKC_DAG/PE"/>
</dbReference>
<name>A0A9Y6JBY3_9CICH</name>
<dbReference type="InterPro" id="IPR010439">
    <property type="entry name" value="MUN_dom"/>
</dbReference>
<dbReference type="PROSITE" id="PS51259">
    <property type="entry name" value="MHD2"/>
    <property type="match status" value="1"/>
</dbReference>
<dbReference type="SUPFAM" id="SSF49562">
    <property type="entry name" value="C2 domain (Calcium/lipid-binding domain, CaLB)"/>
    <property type="match status" value="2"/>
</dbReference>
<dbReference type="InterPro" id="IPR027080">
    <property type="entry name" value="Unc-13"/>
</dbReference>
<feature type="domain" description="MHD1" evidence="10">
    <location>
        <begin position="1466"/>
        <end position="1589"/>
    </location>
</feature>
<keyword evidence="6" id="KW-0106">Calcium</keyword>
<keyword evidence="4" id="KW-0863">Zinc-finger</keyword>
<dbReference type="Pfam" id="PF06292">
    <property type="entry name" value="MUN"/>
    <property type="match status" value="2"/>
</dbReference>
<accession>A0A9Y6JBY3</accession>
<evidence type="ECO:0000259" key="10">
    <source>
        <dbReference type="PROSITE" id="PS51258"/>
    </source>
</evidence>
<dbReference type="SMART" id="SM00239">
    <property type="entry name" value="C2"/>
    <property type="match status" value="2"/>
</dbReference>
<dbReference type="GO" id="GO:0099525">
    <property type="term" value="P:presynaptic dense core vesicle exocytosis"/>
    <property type="evidence" value="ECO:0007669"/>
    <property type="project" value="TreeGrafter"/>
</dbReference>
<dbReference type="Proteomes" id="UP000695023">
    <property type="component" value="Unplaced"/>
</dbReference>
<dbReference type="Pfam" id="PF00168">
    <property type="entry name" value="C2"/>
    <property type="match status" value="2"/>
</dbReference>
<dbReference type="PRINTS" id="PR00360">
    <property type="entry name" value="C2DOMAIN"/>
</dbReference>
<dbReference type="GeneID" id="102212800"/>
<dbReference type="Gene3D" id="2.60.40.150">
    <property type="entry name" value="C2 domain"/>
    <property type="match status" value="2"/>
</dbReference>
<dbReference type="GO" id="GO:0019992">
    <property type="term" value="F:diacylglycerol binding"/>
    <property type="evidence" value="ECO:0007669"/>
    <property type="project" value="InterPro"/>
</dbReference>
<dbReference type="GO" id="GO:0061789">
    <property type="term" value="P:dense core granule priming"/>
    <property type="evidence" value="ECO:0007669"/>
    <property type="project" value="TreeGrafter"/>
</dbReference>
<dbReference type="Gene3D" id="1.10.357.50">
    <property type="match status" value="1"/>
</dbReference>
<dbReference type="RefSeq" id="XP_013765650.1">
    <property type="nucleotide sequence ID" value="XM_013910196.1"/>
</dbReference>
<evidence type="ECO:0000259" key="8">
    <source>
        <dbReference type="PROSITE" id="PS50004"/>
    </source>
</evidence>
<evidence type="ECO:0000256" key="2">
    <source>
        <dbReference type="ARBA" id="ARBA00022723"/>
    </source>
</evidence>
<organism evidence="12 13">
    <name type="scientific">Pundamilia nyererei</name>
    <dbReference type="NCBI Taxonomy" id="303518"/>
    <lineage>
        <taxon>Eukaryota</taxon>
        <taxon>Metazoa</taxon>
        <taxon>Chordata</taxon>
        <taxon>Craniata</taxon>
        <taxon>Vertebrata</taxon>
        <taxon>Euteleostomi</taxon>
        <taxon>Actinopterygii</taxon>
        <taxon>Neopterygii</taxon>
        <taxon>Teleostei</taxon>
        <taxon>Neoteleostei</taxon>
        <taxon>Acanthomorphata</taxon>
        <taxon>Ovalentaria</taxon>
        <taxon>Cichlomorphae</taxon>
        <taxon>Cichliformes</taxon>
        <taxon>Cichlidae</taxon>
        <taxon>African cichlids</taxon>
        <taxon>Pseudocrenilabrinae</taxon>
        <taxon>Haplochromini</taxon>
        <taxon>Pundamilia</taxon>
    </lineage>
</organism>
<dbReference type="SUPFAM" id="SSF57889">
    <property type="entry name" value="Cysteine-rich domain"/>
    <property type="match status" value="1"/>
</dbReference>
<feature type="region of interest" description="Disordered" evidence="7">
    <location>
        <begin position="486"/>
        <end position="542"/>
    </location>
</feature>
<dbReference type="FunFam" id="2.60.40.150:FF:000014">
    <property type="entry name" value="protein unc-13 homolog B"/>
    <property type="match status" value="1"/>
</dbReference>
<dbReference type="GO" id="GO:0016081">
    <property type="term" value="P:synaptic vesicle docking"/>
    <property type="evidence" value="ECO:0007669"/>
    <property type="project" value="TreeGrafter"/>
</dbReference>
<evidence type="ECO:0000313" key="12">
    <source>
        <dbReference type="Proteomes" id="UP000695023"/>
    </source>
</evidence>
<evidence type="ECO:0000256" key="7">
    <source>
        <dbReference type="SAM" id="MobiDB-lite"/>
    </source>
</evidence>
<dbReference type="GO" id="GO:0005543">
    <property type="term" value="F:phospholipid binding"/>
    <property type="evidence" value="ECO:0007669"/>
    <property type="project" value="InterPro"/>
</dbReference>
<dbReference type="FunFam" id="2.60.40.150:FF:000002">
    <property type="entry name" value="Protein unc-13 homolog B"/>
    <property type="match status" value="1"/>
</dbReference>
<keyword evidence="3" id="KW-0677">Repeat</keyword>
<feature type="region of interest" description="Disordered" evidence="7">
    <location>
        <begin position="91"/>
        <end position="111"/>
    </location>
</feature>
<dbReference type="InterPro" id="IPR014772">
    <property type="entry name" value="Munc13_dom-2"/>
</dbReference>
<reference evidence="13" key="1">
    <citation type="submission" date="2025-08" db="UniProtKB">
        <authorList>
            <consortium name="RefSeq"/>
        </authorList>
    </citation>
    <scope>IDENTIFICATION</scope>
</reference>
<dbReference type="PANTHER" id="PTHR10480">
    <property type="entry name" value="PROTEIN UNC-13 HOMOLOG"/>
    <property type="match status" value="1"/>
</dbReference>
<dbReference type="Gene3D" id="3.30.60.20">
    <property type="match status" value="1"/>
</dbReference>
<feature type="region of interest" description="Disordered" evidence="7">
    <location>
        <begin position="340"/>
        <end position="378"/>
    </location>
</feature>
<dbReference type="GO" id="GO:0042734">
    <property type="term" value="C:presynaptic membrane"/>
    <property type="evidence" value="ECO:0007669"/>
    <property type="project" value="TreeGrafter"/>
</dbReference>
<dbReference type="PROSITE" id="PS00479">
    <property type="entry name" value="ZF_DAG_PE_1"/>
    <property type="match status" value="1"/>
</dbReference>
<evidence type="ECO:0000256" key="6">
    <source>
        <dbReference type="ARBA" id="ARBA00022837"/>
    </source>
</evidence>
<evidence type="ECO:0000256" key="3">
    <source>
        <dbReference type="ARBA" id="ARBA00022737"/>
    </source>
</evidence>
<dbReference type="GO" id="GO:0098831">
    <property type="term" value="C:presynaptic active zone cytoplasmic component"/>
    <property type="evidence" value="ECO:0007669"/>
    <property type="project" value="TreeGrafter"/>
</dbReference>
<dbReference type="InterPro" id="IPR046349">
    <property type="entry name" value="C1-like_sf"/>
</dbReference>
<dbReference type="Pfam" id="PF00130">
    <property type="entry name" value="C1_1"/>
    <property type="match status" value="1"/>
</dbReference>
<feature type="domain" description="C2" evidence="8">
    <location>
        <begin position="1104"/>
        <end position="1230"/>
    </location>
</feature>
<dbReference type="GO" id="GO:0035249">
    <property type="term" value="P:synaptic transmission, glutamatergic"/>
    <property type="evidence" value="ECO:0007669"/>
    <property type="project" value="TreeGrafter"/>
</dbReference>
<keyword evidence="2" id="KW-0479">Metal-binding</keyword>
<dbReference type="PROSITE" id="PS51258">
    <property type="entry name" value="MHD1"/>
    <property type="match status" value="1"/>
</dbReference>
<dbReference type="GO" id="GO:0030672">
    <property type="term" value="C:synaptic vesicle membrane"/>
    <property type="evidence" value="ECO:0007669"/>
    <property type="project" value="TreeGrafter"/>
</dbReference>
<keyword evidence="5" id="KW-0862">Zinc</keyword>
<evidence type="ECO:0000256" key="1">
    <source>
        <dbReference type="ARBA" id="ARBA00022483"/>
    </source>
</evidence>
<evidence type="ECO:0000259" key="9">
    <source>
        <dbReference type="PROSITE" id="PS50081"/>
    </source>
</evidence>
<evidence type="ECO:0000256" key="4">
    <source>
        <dbReference type="ARBA" id="ARBA00022771"/>
    </source>
</evidence>
<protein>
    <submittedName>
        <fullName evidence="13">Protein unc-13 homolog B-like</fullName>
    </submittedName>
</protein>
<feature type="compositionally biased region" description="Basic and acidic residues" evidence="7">
    <location>
        <begin position="907"/>
        <end position="918"/>
    </location>
</feature>
<feature type="domain" description="MHD2" evidence="11">
    <location>
        <begin position="1691"/>
        <end position="1826"/>
    </location>
</feature>
<dbReference type="GO" id="GO:0017075">
    <property type="term" value="F:syntaxin-1 binding"/>
    <property type="evidence" value="ECO:0007669"/>
    <property type="project" value="TreeGrafter"/>
</dbReference>
<keyword evidence="12" id="KW-1185">Reference proteome</keyword>
<feature type="compositionally biased region" description="Low complexity" evidence="7">
    <location>
        <begin position="400"/>
        <end position="409"/>
    </location>
</feature>
<gene>
    <name evidence="13" type="primary">LOC102212800</name>
</gene>
<dbReference type="InterPro" id="IPR014770">
    <property type="entry name" value="Munc13_1"/>
</dbReference>
<feature type="region of interest" description="Disordered" evidence="7">
    <location>
        <begin position="1"/>
        <end position="35"/>
    </location>
</feature>
<dbReference type="GO" id="GO:0008270">
    <property type="term" value="F:zinc ion binding"/>
    <property type="evidence" value="ECO:0007669"/>
    <property type="project" value="UniProtKB-KW"/>
</dbReference>
<dbReference type="InterPro" id="IPR035892">
    <property type="entry name" value="C2_domain_sf"/>
</dbReference>
<feature type="compositionally biased region" description="Basic residues" evidence="7">
    <location>
        <begin position="21"/>
        <end position="33"/>
    </location>
</feature>
<evidence type="ECO:0000259" key="11">
    <source>
        <dbReference type="PROSITE" id="PS51259"/>
    </source>
</evidence>
<feature type="region of interest" description="Disordered" evidence="7">
    <location>
        <begin position="398"/>
        <end position="449"/>
    </location>
</feature>
<dbReference type="GO" id="GO:0031594">
    <property type="term" value="C:neuromuscular junction"/>
    <property type="evidence" value="ECO:0007669"/>
    <property type="project" value="TreeGrafter"/>
</dbReference>
<dbReference type="GO" id="GO:0016082">
    <property type="term" value="P:synaptic vesicle priming"/>
    <property type="evidence" value="ECO:0007669"/>
    <property type="project" value="TreeGrafter"/>
</dbReference>
<evidence type="ECO:0000313" key="13">
    <source>
        <dbReference type="RefSeq" id="XP_013765650.1"/>
    </source>
</evidence>
<evidence type="ECO:0000256" key="5">
    <source>
        <dbReference type="ARBA" id="ARBA00022833"/>
    </source>
</evidence>
<feature type="domain" description="C2" evidence="8">
    <location>
        <begin position="1859"/>
        <end position="1982"/>
    </location>
</feature>
<dbReference type="InterPro" id="IPR000008">
    <property type="entry name" value="C2_dom"/>
</dbReference>
<dbReference type="FunFam" id="1.10.357.50:FF:000001">
    <property type="entry name" value="Protein unc-13 homolog B"/>
    <property type="match status" value="1"/>
</dbReference>
<dbReference type="PROSITE" id="PS50004">
    <property type="entry name" value="C2"/>
    <property type="match status" value="2"/>
</dbReference>
<dbReference type="PANTHER" id="PTHR10480:SF14">
    <property type="entry name" value="PROTEIN UNC-13 HOMOLOG B-LIKE"/>
    <property type="match status" value="1"/>
</dbReference>
<dbReference type="FunFam" id="3.30.60.20:FF:000001">
    <property type="entry name" value="Protein unc-13 homolog B"/>
    <property type="match status" value="1"/>
</dbReference>
<feature type="domain" description="Phorbol-ester/DAG-type" evidence="9">
    <location>
        <begin position="998"/>
        <end position="1048"/>
    </location>
</feature>